<dbReference type="RefSeq" id="WP_348758020.1">
    <property type="nucleotide sequence ID" value="NZ_OZ026884.1"/>
</dbReference>
<proteinExistence type="predicted"/>
<dbReference type="Proteomes" id="UP001497493">
    <property type="component" value="Chromosome"/>
</dbReference>
<evidence type="ECO:0000313" key="3">
    <source>
        <dbReference type="EMBL" id="CAL1241511.1"/>
    </source>
</evidence>
<dbReference type="EMBL" id="OZ026884">
    <property type="protein sequence ID" value="CAL1241511.1"/>
    <property type="molecule type" value="Genomic_DNA"/>
</dbReference>
<accession>A0ABM9NLJ1</accession>
<reference evidence="3 4" key="1">
    <citation type="submission" date="2024-04" db="EMBL/GenBank/DDBJ databases">
        <authorList>
            <person name="Cremers G."/>
        </authorList>
    </citation>
    <scope>NUCLEOTIDE SEQUENCE [LARGE SCALE GENOMIC DNA]</scope>
    <source>
        <strain evidence="3">MeCH1-AG</strain>
    </source>
</reference>
<organism evidence="3 4">
    <name type="scientific">Candidatus Methylocalor cossyra</name>
    <dbReference type="NCBI Taxonomy" id="3108543"/>
    <lineage>
        <taxon>Bacteria</taxon>
        <taxon>Pseudomonadati</taxon>
        <taxon>Pseudomonadota</taxon>
        <taxon>Gammaproteobacteria</taxon>
        <taxon>Methylococcales</taxon>
        <taxon>Methylococcaceae</taxon>
        <taxon>Candidatus Methylocalor</taxon>
    </lineage>
</organism>
<name>A0ABM9NLJ1_9GAMM</name>
<feature type="domain" description="Type 4 fimbrial biogenesis protein PilX N-terminal" evidence="2">
    <location>
        <begin position="12"/>
        <end position="62"/>
    </location>
</feature>
<dbReference type="Pfam" id="PF14341">
    <property type="entry name" value="PilX_N"/>
    <property type="match status" value="1"/>
</dbReference>
<dbReference type="Pfam" id="PF13681">
    <property type="entry name" value="PilX"/>
    <property type="match status" value="1"/>
</dbReference>
<protein>
    <submittedName>
        <fullName evidence="3">Type IV pilus assembly protein PilX</fullName>
    </submittedName>
</protein>
<sequence length="185" mass="20763">MNRVLPLPRSQRGAALATSLILLLMLTLIGVTAMQSTTLEEKMAGNLRSEHLAFQAAEAALRAGEEWLQTTCKNHVFHLFYEDSSPTSLVLNPDGLYRPTLSLTQQRWQQKDIWTSGSARYRDALDGVTLDGVAKQPRYIIEQLTQPPQACLRDKNQVCYRITARGWGSTPDAVVTLQSYFHLQC</sequence>
<evidence type="ECO:0000259" key="1">
    <source>
        <dbReference type="Pfam" id="PF13681"/>
    </source>
</evidence>
<evidence type="ECO:0000259" key="2">
    <source>
        <dbReference type="Pfam" id="PF14341"/>
    </source>
</evidence>
<gene>
    <name evidence="3" type="ORF">MECH1_V1_2735</name>
</gene>
<feature type="domain" description="PilX/PilW C-terminal" evidence="1">
    <location>
        <begin position="104"/>
        <end position="181"/>
    </location>
</feature>
<evidence type="ECO:0000313" key="4">
    <source>
        <dbReference type="Proteomes" id="UP001497493"/>
    </source>
</evidence>
<keyword evidence="4" id="KW-1185">Reference proteome</keyword>
<dbReference type="InterPro" id="IPR025205">
    <property type="entry name" value="PilX/PilW_C"/>
</dbReference>
<dbReference type="InterPro" id="IPR025746">
    <property type="entry name" value="PilX_N_dom"/>
</dbReference>